<evidence type="ECO:0000313" key="1">
    <source>
        <dbReference type="EMBL" id="KIW39148.1"/>
    </source>
</evidence>
<proteinExistence type="predicted"/>
<dbReference type="InterPro" id="IPR032710">
    <property type="entry name" value="NTF2-like_dom_sf"/>
</dbReference>
<sequence>MRVPPTIPPTIFETFPRPLQKQISFSATGTTTFARHRPIMSTSTSPSFTEYKIQSSLPSSPSKLSDRQALLTASVLDLFAGYPSKRKLSLWTDDAVFSDSLTIATGRKQYEAQWYGLKASMSDIVQEEVAIKNVGNPMELHLKTKYKVKAVGKEQVIDSTVLVHMTDASDGAKITKVEDKWGGTPPPDGFFSKAMRNLNSVTVPGFVTVPKSIEEEEGTA</sequence>
<dbReference type="PANTHER" id="PTHR34213">
    <property type="entry name" value="NUCLEAR TRANSPORT FACTOR 2 (NTF2) FAMILY PROTEIN"/>
    <property type="match status" value="1"/>
</dbReference>
<dbReference type="EMBL" id="KN847340">
    <property type="protein sequence ID" value="KIW39148.1"/>
    <property type="molecule type" value="Genomic_DNA"/>
</dbReference>
<dbReference type="SUPFAM" id="SSF54427">
    <property type="entry name" value="NTF2-like"/>
    <property type="match status" value="1"/>
</dbReference>
<protein>
    <recommendedName>
        <fullName evidence="3">SnoaL-like domain-containing protein</fullName>
    </recommendedName>
</protein>
<name>A0A0D2D7N6_9EURO</name>
<dbReference type="RefSeq" id="XP_016259364.1">
    <property type="nucleotide sequence ID" value="XM_016410342.1"/>
</dbReference>
<keyword evidence="2" id="KW-1185">Reference proteome</keyword>
<dbReference type="OrthoDB" id="2400485at2759"/>
<dbReference type="GeneID" id="27361024"/>
<evidence type="ECO:0008006" key="3">
    <source>
        <dbReference type="Google" id="ProtNLM"/>
    </source>
</evidence>
<dbReference type="PANTHER" id="PTHR34213:SF2">
    <property type="entry name" value="NUCLEAR TRANSPORT FACTOR 2 (NTF2) FAMILY PROTEIN"/>
    <property type="match status" value="1"/>
</dbReference>
<evidence type="ECO:0000313" key="2">
    <source>
        <dbReference type="Proteomes" id="UP000053342"/>
    </source>
</evidence>
<dbReference type="Proteomes" id="UP000053342">
    <property type="component" value="Unassembled WGS sequence"/>
</dbReference>
<dbReference type="VEuPathDB" id="FungiDB:PV06_08950"/>
<reference evidence="1 2" key="1">
    <citation type="submission" date="2015-01" db="EMBL/GenBank/DDBJ databases">
        <title>The Genome Sequence of Exophiala oligosperma CBS72588.</title>
        <authorList>
            <consortium name="The Broad Institute Genomics Platform"/>
            <person name="Cuomo C."/>
            <person name="de Hoog S."/>
            <person name="Gorbushina A."/>
            <person name="Stielow B."/>
            <person name="Teixiera M."/>
            <person name="Abouelleil A."/>
            <person name="Chapman S.B."/>
            <person name="Priest M."/>
            <person name="Young S.K."/>
            <person name="Wortman J."/>
            <person name="Nusbaum C."/>
            <person name="Birren B."/>
        </authorList>
    </citation>
    <scope>NUCLEOTIDE SEQUENCE [LARGE SCALE GENOMIC DNA]</scope>
    <source>
        <strain evidence="1 2">CBS 72588</strain>
    </source>
</reference>
<dbReference type="AlphaFoldDB" id="A0A0D2D7N6"/>
<dbReference type="HOGENOM" id="CLU_092849_1_0_1"/>
<organism evidence="1 2">
    <name type="scientific">Exophiala oligosperma</name>
    <dbReference type="NCBI Taxonomy" id="215243"/>
    <lineage>
        <taxon>Eukaryota</taxon>
        <taxon>Fungi</taxon>
        <taxon>Dikarya</taxon>
        <taxon>Ascomycota</taxon>
        <taxon>Pezizomycotina</taxon>
        <taxon>Eurotiomycetes</taxon>
        <taxon>Chaetothyriomycetidae</taxon>
        <taxon>Chaetothyriales</taxon>
        <taxon>Herpotrichiellaceae</taxon>
        <taxon>Exophiala</taxon>
    </lineage>
</organism>
<accession>A0A0D2D7N6</accession>
<gene>
    <name evidence="1" type="ORF">PV06_08950</name>
</gene>